<dbReference type="InterPro" id="IPR050602">
    <property type="entry name" value="Malonyl-ACP_OMT"/>
</dbReference>
<dbReference type="GO" id="GO:0102130">
    <property type="term" value="F:malonyl-CoA methyltransferase activity"/>
    <property type="evidence" value="ECO:0007669"/>
    <property type="project" value="UniProtKB-EC"/>
</dbReference>
<comment type="pathway">
    <text evidence="2 8">Cofactor biosynthesis; biotin biosynthesis.</text>
</comment>
<dbReference type="GO" id="GO:0010340">
    <property type="term" value="F:carboxyl-O-methyltransferase activity"/>
    <property type="evidence" value="ECO:0007669"/>
    <property type="project" value="UniProtKB-UniRule"/>
</dbReference>
<name>A0A1Y6B6N1_9NEIS</name>
<evidence type="ECO:0000256" key="8">
    <source>
        <dbReference type="HAMAP-Rule" id="MF_00835"/>
    </source>
</evidence>
<dbReference type="SUPFAM" id="SSF53335">
    <property type="entry name" value="S-adenosyl-L-methionine-dependent methyltransferases"/>
    <property type="match status" value="1"/>
</dbReference>
<dbReference type="GO" id="GO:0032259">
    <property type="term" value="P:methylation"/>
    <property type="evidence" value="ECO:0007669"/>
    <property type="project" value="UniProtKB-KW"/>
</dbReference>
<keyword evidence="11" id="KW-1185">Reference proteome</keyword>
<dbReference type="UniPathway" id="UPA00078"/>
<comment type="similarity">
    <text evidence="8">Belongs to the methyltransferase superfamily.</text>
</comment>
<dbReference type="InterPro" id="IPR029063">
    <property type="entry name" value="SAM-dependent_MTases_sf"/>
</dbReference>
<evidence type="ECO:0000256" key="2">
    <source>
        <dbReference type="ARBA" id="ARBA00004746"/>
    </source>
</evidence>
<evidence type="ECO:0000256" key="5">
    <source>
        <dbReference type="ARBA" id="ARBA00022679"/>
    </source>
</evidence>
<dbReference type="InterPro" id="IPR013216">
    <property type="entry name" value="Methyltransf_11"/>
</dbReference>
<dbReference type="InterPro" id="IPR011814">
    <property type="entry name" value="BioC"/>
</dbReference>
<dbReference type="PANTHER" id="PTHR13090:SF1">
    <property type="entry name" value="ARGININE-HYDROXYLASE NDUFAF5, MITOCHONDRIAL"/>
    <property type="match status" value="1"/>
</dbReference>
<reference evidence="11" key="1">
    <citation type="submission" date="2017-04" db="EMBL/GenBank/DDBJ databases">
        <authorList>
            <person name="Varghese N."/>
            <person name="Submissions S."/>
        </authorList>
    </citation>
    <scope>NUCLEOTIDE SEQUENCE [LARGE SCALE GENOMIC DNA]</scope>
    <source>
        <strain evidence="11">DSM 22618</strain>
    </source>
</reference>
<evidence type="ECO:0000256" key="1">
    <source>
        <dbReference type="ARBA" id="ARBA00000852"/>
    </source>
</evidence>
<dbReference type="EMBL" id="FXAG01000001">
    <property type="protein sequence ID" value="SME93562.1"/>
    <property type="molecule type" value="Genomic_DNA"/>
</dbReference>
<evidence type="ECO:0000259" key="9">
    <source>
        <dbReference type="Pfam" id="PF08241"/>
    </source>
</evidence>
<keyword evidence="4 8" id="KW-0489">Methyltransferase</keyword>
<dbReference type="Pfam" id="PF08241">
    <property type="entry name" value="Methyltransf_11"/>
    <property type="match status" value="1"/>
</dbReference>
<dbReference type="HAMAP" id="MF_00835">
    <property type="entry name" value="BioC"/>
    <property type="match status" value="1"/>
</dbReference>
<gene>
    <name evidence="8" type="primary">bioC</name>
    <name evidence="10" type="ORF">SAMN02745746_00183</name>
</gene>
<keyword evidence="7 8" id="KW-0093">Biotin biosynthesis</keyword>
<keyword evidence="6 8" id="KW-0949">S-adenosyl-L-methionine</keyword>
<dbReference type="CDD" id="cd02440">
    <property type="entry name" value="AdoMet_MTases"/>
    <property type="match status" value="1"/>
</dbReference>
<evidence type="ECO:0000256" key="4">
    <source>
        <dbReference type="ARBA" id="ARBA00022603"/>
    </source>
</evidence>
<dbReference type="AlphaFoldDB" id="A0A1Y6B6N1"/>
<dbReference type="NCBIfam" id="TIGR02072">
    <property type="entry name" value="BioC"/>
    <property type="match status" value="1"/>
</dbReference>
<evidence type="ECO:0000256" key="3">
    <source>
        <dbReference type="ARBA" id="ARBA00012327"/>
    </source>
</evidence>
<sequence>MSEAFYTDKSRVRAAFERAAPSYDSAAVLQREVSDRMAARLDYIKFSPKVILDAGSGTGYGSAELRRRYPEARVIELDLAATMLLASREKQQTGGGLLGKLFKRAQPWQLCADVECLPLADASVDMIWSNLAIQWVNIPDGVFAEFQRVLKPEGMLMFSTLGPDTLFELRQSFAGVDGATHVNQFIDMHDLGDALLKSGFAEPVMDMDKIVLTYPRVRDVMQDLKAIGAHNATAGRGRGLMGKHSWQKVEAAYELRRQDGALPATYEVVYGHAWKGETKKKANLLPDGRQVIEFMKPGERPGVK</sequence>
<dbReference type="GO" id="GO:0009102">
    <property type="term" value="P:biotin biosynthetic process"/>
    <property type="evidence" value="ECO:0007669"/>
    <property type="project" value="UniProtKB-UniRule"/>
</dbReference>
<keyword evidence="5 8" id="KW-0808">Transferase</keyword>
<dbReference type="STRING" id="1123014.SAMN02745746_00183"/>
<dbReference type="RefSeq" id="WP_085274573.1">
    <property type="nucleotide sequence ID" value="NZ_FXAG01000001.1"/>
</dbReference>
<protein>
    <recommendedName>
        <fullName evidence="3 8">Malonyl-[acyl-carrier protein] O-methyltransferase</fullName>
        <shortName evidence="8">Malonyl-ACP O-methyltransferase</shortName>
        <ecNumber evidence="3 8">2.1.1.197</ecNumber>
    </recommendedName>
    <alternativeName>
        <fullName evidence="8">Biotin synthesis protein BioC</fullName>
    </alternativeName>
</protein>
<evidence type="ECO:0000256" key="6">
    <source>
        <dbReference type="ARBA" id="ARBA00022691"/>
    </source>
</evidence>
<evidence type="ECO:0000256" key="7">
    <source>
        <dbReference type="ARBA" id="ARBA00022756"/>
    </source>
</evidence>
<accession>A0A1Y6B6N1</accession>
<dbReference type="Gene3D" id="3.40.50.150">
    <property type="entry name" value="Vaccinia Virus protein VP39"/>
    <property type="match status" value="1"/>
</dbReference>
<dbReference type="Proteomes" id="UP000192920">
    <property type="component" value="Unassembled WGS sequence"/>
</dbReference>
<organism evidence="10 11">
    <name type="scientific">Pseudogulbenkiania subflava DSM 22618</name>
    <dbReference type="NCBI Taxonomy" id="1123014"/>
    <lineage>
        <taxon>Bacteria</taxon>
        <taxon>Pseudomonadati</taxon>
        <taxon>Pseudomonadota</taxon>
        <taxon>Betaproteobacteria</taxon>
        <taxon>Neisseriales</taxon>
        <taxon>Chromobacteriaceae</taxon>
        <taxon>Pseudogulbenkiania</taxon>
    </lineage>
</organism>
<dbReference type="PANTHER" id="PTHR13090">
    <property type="entry name" value="ARGININE-HYDROXYLASE NDUFAF5, MITOCHONDRIAL"/>
    <property type="match status" value="1"/>
</dbReference>
<evidence type="ECO:0000313" key="11">
    <source>
        <dbReference type="Proteomes" id="UP000192920"/>
    </source>
</evidence>
<feature type="domain" description="Methyltransferase type 11" evidence="9">
    <location>
        <begin position="52"/>
        <end position="158"/>
    </location>
</feature>
<dbReference type="GO" id="GO:0008757">
    <property type="term" value="F:S-adenosylmethionine-dependent methyltransferase activity"/>
    <property type="evidence" value="ECO:0007669"/>
    <property type="project" value="InterPro"/>
</dbReference>
<evidence type="ECO:0000313" key="10">
    <source>
        <dbReference type="EMBL" id="SME93562.1"/>
    </source>
</evidence>
<proteinExistence type="inferred from homology"/>
<comment type="function">
    <text evidence="8">Converts the free carboxyl group of a malonyl-thioester to its methyl ester by transfer of a methyl group from S-adenosyl-L-methionine (SAM). It allows to synthesize pimeloyl-ACP via the fatty acid synthetic pathway.</text>
</comment>
<dbReference type="EC" id="2.1.1.197" evidence="3 8"/>
<comment type="catalytic activity">
    <reaction evidence="1 8">
        <text>malonyl-[ACP] + S-adenosyl-L-methionine = malonyl-[ACP] methyl ester + S-adenosyl-L-homocysteine</text>
        <dbReference type="Rhea" id="RHEA:17105"/>
        <dbReference type="Rhea" id="RHEA-COMP:9623"/>
        <dbReference type="Rhea" id="RHEA-COMP:9954"/>
        <dbReference type="ChEBI" id="CHEBI:57856"/>
        <dbReference type="ChEBI" id="CHEBI:59789"/>
        <dbReference type="ChEBI" id="CHEBI:78449"/>
        <dbReference type="ChEBI" id="CHEBI:78845"/>
        <dbReference type="EC" id="2.1.1.197"/>
    </reaction>
</comment>